<feature type="signal peptide" evidence="1">
    <location>
        <begin position="1"/>
        <end position="20"/>
    </location>
</feature>
<evidence type="ECO:0000259" key="2">
    <source>
        <dbReference type="Pfam" id="PF07995"/>
    </source>
</evidence>
<dbReference type="InterPro" id="IPR011041">
    <property type="entry name" value="Quinoprot_gluc/sorb_DH_b-prop"/>
</dbReference>
<keyword evidence="1" id="KW-0732">Signal</keyword>
<organism evidence="3 4">
    <name type="scientific">Paracoccus sulfuroxidans</name>
    <dbReference type="NCBI Taxonomy" id="384678"/>
    <lineage>
        <taxon>Bacteria</taxon>
        <taxon>Pseudomonadati</taxon>
        <taxon>Pseudomonadota</taxon>
        <taxon>Alphaproteobacteria</taxon>
        <taxon>Rhodobacterales</taxon>
        <taxon>Paracoccaceae</taxon>
        <taxon>Paracoccus</taxon>
    </lineage>
</organism>
<dbReference type="Proteomes" id="UP000316225">
    <property type="component" value="Unassembled WGS sequence"/>
</dbReference>
<protein>
    <submittedName>
        <fullName evidence="3">Glucose/arabinose dehydrogenase</fullName>
    </submittedName>
</protein>
<keyword evidence="4" id="KW-1185">Reference proteome</keyword>
<name>A0A562NLZ5_9RHOB</name>
<dbReference type="Gene3D" id="2.120.10.30">
    <property type="entry name" value="TolB, C-terminal domain"/>
    <property type="match status" value="1"/>
</dbReference>
<reference evidence="3 4" key="1">
    <citation type="journal article" date="2015" name="Stand. Genomic Sci.">
        <title>Genomic Encyclopedia of Bacterial and Archaeal Type Strains, Phase III: the genomes of soil and plant-associated and newly described type strains.</title>
        <authorList>
            <person name="Whitman W.B."/>
            <person name="Woyke T."/>
            <person name="Klenk H.P."/>
            <person name="Zhou Y."/>
            <person name="Lilburn T.G."/>
            <person name="Beck B.J."/>
            <person name="De Vos P."/>
            <person name="Vandamme P."/>
            <person name="Eisen J.A."/>
            <person name="Garrity G."/>
            <person name="Hugenholtz P."/>
            <person name="Kyrpides N.C."/>
        </authorList>
    </citation>
    <scope>NUCLEOTIDE SEQUENCE [LARGE SCALE GENOMIC DNA]</scope>
    <source>
        <strain evidence="3 4">CGMCC 1.5364</strain>
    </source>
</reference>
<dbReference type="PANTHER" id="PTHR19328:SF75">
    <property type="entry name" value="ALDOSE SUGAR DEHYDROGENASE YLII"/>
    <property type="match status" value="1"/>
</dbReference>
<evidence type="ECO:0000313" key="3">
    <source>
        <dbReference type="EMBL" id="TWI33237.1"/>
    </source>
</evidence>
<dbReference type="PANTHER" id="PTHR19328">
    <property type="entry name" value="HEDGEHOG-INTERACTING PROTEIN"/>
    <property type="match status" value="1"/>
</dbReference>
<feature type="domain" description="Glucose/Sorbosone dehydrogenase" evidence="2">
    <location>
        <begin position="60"/>
        <end position="395"/>
    </location>
</feature>
<feature type="chain" id="PRO_5021869534" evidence="1">
    <location>
        <begin position="21"/>
        <end position="398"/>
    </location>
</feature>
<sequence>MTYLTRFLILASLAASPALAEMNDAAPNATGQQPAFEGQTRAPALTDDITLTQTTLAEKLEHPWGMALLPDGAMLITERPGRLRLLSAEGVLSEPLKGVPEVDNRQQGGLLDVAIAPDFVDTRRVWLSFSEPRGWRKNKNSTSVATGILSADGSGLEDVKVIFRQDPAWGSLMHFGSRLVFSPEGALYVTTGERSYDEPRVLAQDVNTHLGKVLRIDPLTGKGVEGNPFADGRSGKPEIWSYGHRNIQAAALNPATGELWTVEHGPAGGDELNKPEAGKNYGWPVITYGQDYSGGPIGEGKTQQEGMEQPVYYWDPVIAPSGMTFYQGEMFPELQGDALIGGLGAQAVVRLKLQGDRVIGEQRLAEGIGRVRDVEIAPDGAILVLIDDPEGSLIRLAR</sequence>
<dbReference type="EMBL" id="VLKU01000007">
    <property type="protein sequence ID" value="TWI33237.1"/>
    <property type="molecule type" value="Genomic_DNA"/>
</dbReference>
<accession>A0A562NLZ5</accession>
<comment type="caution">
    <text evidence="3">The sequence shown here is derived from an EMBL/GenBank/DDBJ whole genome shotgun (WGS) entry which is preliminary data.</text>
</comment>
<dbReference type="SUPFAM" id="SSF50952">
    <property type="entry name" value="Soluble quinoprotein glucose dehydrogenase"/>
    <property type="match status" value="1"/>
</dbReference>
<gene>
    <name evidence="3" type="ORF">IQ24_02378</name>
</gene>
<evidence type="ECO:0000256" key="1">
    <source>
        <dbReference type="SAM" id="SignalP"/>
    </source>
</evidence>
<proteinExistence type="predicted"/>
<dbReference type="AlphaFoldDB" id="A0A562NLZ5"/>
<dbReference type="Pfam" id="PF07995">
    <property type="entry name" value="GSDH"/>
    <property type="match status" value="1"/>
</dbReference>
<dbReference type="InterPro" id="IPR012938">
    <property type="entry name" value="Glc/Sorbosone_DH"/>
</dbReference>
<evidence type="ECO:0000313" key="4">
    <source>
        <dbReference type="Proteomes" id="UP000316225"/>
    </source>
</evidence>
<dbReference type="RefSeq" id="WP_199756554.1">
    <property type="nucleotide sequence ID" value="NZ_VLKU01000007.1"/>
</dbReference>
<dbReference type="InterPro" id="IPR011042">
    <property type="entry name" value="6-blade_b-propeller_TolB-like"/>
</dbReference>